<dbReference type="Proteomes" id="UP001470230">
    <property type="component" value="Unassembled WGS sequence"/>
</dbReference>
<organism evidence="1 2">
    <name type="scientific">Tritrichomonas musculus</name>
    <dbReference type="NCBI Taxonomy" id="1915356"/>
    <lineage>
        <taxon>Eukaryota</taxon>
        <taxon>Metamonada</taxon>
        <taxon>Parabasalia</taxon>
        <taxon>Tritrichomonadida</taxon>
        <taxon>Tritrichomonadidae</taxon>
        <taxon>Tritrichomonas</taxon>
    </lineage>
</organism>
<keyword evidence="2" id="KW-1185">Reference proteome</keyword>
<accession>A0ABR2H0K4</accession>
<evidence type="ECO:0000313" key="2">
    <source>
        <dbReference type="Proteomes" id="UP001470230"/>
    </source>
</evidence>
<reference evidence="1 2" key="1">
    <citation type="submission" date="2024-04" db="EMBL/GenBank/DDBJ databases">
        <title>Tritrichomonas musculus Genome.</title>
        <authorList>
            <person name="Alves-Ferreira E."/>
            <person name="Grigg M."/>
            <person name="Lorenzi H."/>
            <person name="Galac M."/>
        </authorList>
    </citation>
    <scope>NUCLEOTIDE SEQUENCE [LARGE SCALE GENOMIC DNA]</scope>
    <source>
        <strain evidence="1 2">EAF2021</strain>
    </source>
</reference>
<evidence type="ECO:0008006" key="3">
    <source>
        <dbReference type="Google" id="ProtNLM"/>
    </source>
</evidence>
<evidence type="ECO:0000313" key="1">
    <source>
        <dbReference type="EMBL" id="KAK8839723.1"/>
    </source>
</evidence>
<gene>
    <name evidence="1" type="ORF">M9Y10_031428</name>
</gene>
<protein>
    <recommendedName>
        <fullName evidence="3">BTB domain-containing protein</fullName>
    </recommendedName>
</protein>
<dbReference type="EMBL" id="JAPFFF010000050">
    <property type="protein sequence ID" value="KAK8839723.1"/>
    <property type="molecule type" value="Genomic_DNA"/>
</dbReference>
<sequence>MSEINQIKLTPSCIFGVPFHVYAQDFTFIVNNKEFKTSHLIAELLSSKICQMHSNDPTSDTYIINTEHQGDFQQILNLVDFNQVTLQTADLEFLLEVIESLGNNSIELTGTMDNVELTADNVFTLIQNHEKFPKFYSNQIVREIEFIASHFNELAETCNDKLKGLSFDTLLRVLSDDKLKLNDED</sequence>
<comment type="caution">
    <text evidence="1">The sequence shown here is derived from an EMBL/GenBank/DDBJ whole genome shotgun (WGS) entry which is preliminary data.</text>
</comment>
<proteinExistence type="predicted"/>
<name>A0ABR2H0K4_9EUKA</name>